<dbReference type="EMBL" id="LWDV01000010">
    <property type="protein sequence ID" value="OCL25394.1"/>
    <property type="molecule type" value="Genomic_DNA"/>
</dbReference>
<keyword evidence="2" id="KW-0677">Repeat</keyword>
<feature type="domain" description="PRD" evidence="9">
    <location>
        <begin position="205"/>
        <end position="310"/>
    </location>
</feature>
<accession>A0A1C0A5H5</accession>
<protein>
    <submittedName>
        <fullName evidence="10">Transcriptional antiterminator BglG</fullName>
    </submittedName>
</protein>
<dbReference type="Gene3D" id="1.10.10.10">
    <property type="entry name" value="Winged helix-like DNA-binding domain superfamily/Winged helix DNA-binding domain"/>
    <property type="match status" value="1"/>
</dbReference>
<dbReference type="Gene3D" id="1.10.1790.10">
    <property type="entry name" value="PRD domain"/>
    <property type="match status" value="2"/>
</dbReference>
<dbReference type="InterPro" id="IPR013196">
    <property type="entry name" value="HTH_11"/>
</dbReference>
<dbReference type="GO" id="GO:0003700">
    <property type="term" value="F:DNA-binding transcription factor activity"/>
    <property type="evidence" value="ECO:0007669"/>
    <property type="project" value="InterPro"/>
</dbReference>
<dbReference type="CDD" id="cd05568">
    <property type="entry name" value="PTS_IIB_bgl_like"/>
    <property type="match status" value="1"/>
</dbReference>
<dbReference type="SUPFAM" id="SSF46785">
    <property type="entry name" value="Winged helix' DNA-binding domain"/>
    <property type="match status" value="1"/>
</dbReference>
<feature type="domain" description="PRD" evidence="9">
    <location>
        <begin position="321"/>
        <end position="428"/>
    </location>
</feature>
<keyword evidence="11" id="KW-1185">Reference proteome</keyword>
<dbReference type="Gene3D" id="3.40.50.2300">
    <property type="match status" value="1"/>
</dbReference>
<proteinExistence type="predicted"/>
<evidence type="ECO:0000259" key="7">
    <source>
        <dbReference type="PROSITE" id="PS51094"/>
    </source>
</evidence>
<reference evidence="11" key="1">
    <citation type="submission" date="2016-07" db="EMBL/GenBank/DDBJ databases">
        <authorList>
            <person name="Florea S."/>
            <person name="Webb J.S."/>
            <person name="Jaromczyk J."/>
            <person name="Schardl C.L."/>
        </authorList>
    </citation>
    <scope>NUCLEOTIDE SEQUENCE [LARGE SCALE GENOMIC DNA]</scope>
    <source>
        <strain evidence="11">Z6</strain>
    </source>
</reference>
<dbReference type="InterPro" id="IPR013011">
    <property type="entry name" value="PTS_EIIB_2"/>
</dbReference>
<evidence type="ECO:0000259" key="8">
    <source>
        <dbReference type="PROSITE" id="PS51099"/>
    </source>
</evidence>
<dbReference type="InterPro" id="IPR011608">
    <property type="entry name" value="PRD"/>
</dbReference>
<dbReference type="Proteomes" id="UP000093514">
    <property type="component" value="Unassembled WGS sequence"/>
</dbReference>
<keyword evidence="4" id="KW-0010">Activator</keyword>
<dbReference type="Pfam" id="PF00874">
    <property type="entry name" value="PRD"/>
    <property type="match status" value="2"/>
</dbReference>
<dbReference type="InterPro" id="IPR036390">
    <property type="entry name" value="WH_DNA-bd_sf"/>
</dbReference>
<dbReference type="Pfam" id="PF08279">
    <property type="entry name" value="HTH_11"/>
    <property type="match status" value="1"/>
</dbReference>
<dbReference type="RefSeq" id="WP_068719306.1">
    <property type="nucleotide sequence ID" value="NZ_LWDV01000010.1"/>
</dbReference>
<dbReference type="CDD" id="cd00211">
    <property type="entry name" value="PTS_IIA_fru"/>
    <property type="match status" value="1"/>
</dbReference>
<dbReference type="InterPro" id="IPR036634">
    <property type="entry name" value="PRD_sf"/>
</dbReference>
<dbReference type="AlphaFoldDB" id="A0A1C0A5H5"/>
<dbReference type="SUPFAM" id="SSF63520">
    <property type="entry name" value="PTS-regulatory domain, PRD"/>
    <property type="match status" value="2"/>
</dbReference>
<keyword evidence="3" id="KW-0805">Transcription regulation</keyword>
<feature type="domain" description="PTS EIIA type-2" evidence="7">
    <location>
        <begin position="601"/>
        <end position="743"/>
    </location>
</feature>
<gene>
    <name evidence="10" type="ORF">U472_13670</name>
</gene>
<dbReference type="SUPFAM" id="SSF52794">
    <property type="entry name" value="PTS system IIB component-like"/>
    <property type="match status" value="1"/>
</dbReference>
<dbReference type="GO" id="GO:0009401">
    <property type="term" value="P:phosphoenolpyruvate-dependent sugar phosphotransferase system"/>
    <property type="evidence" value="ECO:0007669"/>
    <property type="project" value="InterPro"/>
</dbReference>
<dbReference type="InterPro" id="IPR050661">
    <property type="entry name" value="BglG_antiterminators"/>
</dbReference>
<feature type="domain" description="PTS EIIB type-2" evidence="8">
    <location>
        <begin position="434"/>
        <end position="525"/>
    </location>
</feature>
<keyword evidence="1" id="KW-0808">Transferase</keyword>
<dbReference type="PROSITE" id="PS51372">
    <property type="entry name" value="PRD_2"/>
    <property type="match status" value="2"/>
</dbReference>
<evidence type="ECO:0000256" key="5">
    <source>
        <dbReference type="ARBA" id="ARBA00023163"/>
    </source>
</evidence>
<dbReference type="InterPro" id="IPR016152">
    <property type="entry name" value="PTrfase/Anion_transptr"/>
</dbReference>
<dbReference type="PROSITE" id="PS51094">
    <property type="entry name" value="PTS_EIIA_TYPE_2"/>
    <property type="match status" value="1"/>
</dbReference>
<dbReference type="InterPro" id="IPR001034">
    <property type="entry name" value="DeoR_HTH"/>
</dbReference>
<sequence>MSLKSRACQLLKYLINQEKAVSIKQLADKFNVSARTIRYDLDDIKSSISSYDVKLIRKTRVGVYLEGEEEELNKIQKELINIHGFERVLSPKERQYLILFRLFQASEPIIIKELEVMLRISKSTIIKDLDEVENWLSNHNLTLIRKTNYGLEIKGKEIDIRHAMMDVLEETANKKELVSFLRLIQKKALKDRNLEPGFFKEFDKLVSDIDLTKIESVISFAEKQLGFQFADEAYASLLVHLALAISRLLEGKDIQLPEERLEVIKKSEEYNIAKKIGKIMEQIFKINIPDSEIGYITLHLMGAKLWQKIGDDDYKKLIAEDLDQELIILTKEMVKIAEDYLGVKLIDDTQLIIGLALHLKPTINRIKYDLPLKNPLLLDIKSKYGEIFKASKRAAKILESKLQKPISSDEIGYITLHLGAALERSKSLGSSRKLRVVLVCSSGVGTTNLLASRLSKEFSEIKICNVFSVIQLENNEVDLKNIDLIITTIPLEIDDILVLQVNPLLSQEDKKNIKAIIRTKQDIFDADEVALKNNPESQRDYYFEIEEIIEVIEQEAIVGDKDILKKDLKDFFASKGVKVLDKIDDIPDKQSIEESGKGLLELLTENNVTVIDKVDNWRTGVRVAGKPLVDQGHILEEYVERAIEIIEQKGAYVVIAPHISLIHARPEDGVVNKSMGLGIIKEGVNFDHDHDPVHLIFTLAPIDEVSHLSALSQLLKLIDEYDFVQEMLTVDSQKDVITKIKEMLN</sequence>
<dbReference type="GO" id="GO:0008982">
    <property type="term" value="F:protein-N(PI)-phosphohistidine-sugar phosphotransferase activity"/>
    <property type="evidence" value="ECO:0007669"/>
    <property type="project" value="InterPro"/>
</dbReference>
<organism evidence="10 11">
    <name type="scientific">Orenia metallireducens</name>
    <dbReference type="NCBI Taxonomy" id="1413210"/>
    <lineage>
        <taxon>Bacteria</taxon>
        <taxon>Bacillati</taxon>
        <taxon>Bacillota</taxon>
        <taxon>Clostridia</taxon>
        <taxon>Halanaerobiales</taxon>
        <taxon>Halobacteroidaceae</taxon>
        <taxon>Orenia</taxon>
    </lineage>
</organism>
<dbReference type="InterPro" id="IPR007737">
    <property type="entry name" value="Mga_HTH"/>
</dbReference>
<dbReference type="Pfam" id="PF00359">
    <property type="entry name" value="PTS_EIIA_2"/>
    <property type="match status" value="1"/>
</dbReference>
<keyword evidence="5" id="KW-0804">Transcription</keyword>
<dbReference type="Gene3D" id="3.40.930.10">
    <property type="entry name" value="Mannitol-specific EII, Chain A"/>
    <property type="match status" value="1"/>
</dbReference>
<dbReference type="SUPFAM" id="SSF55804">
    <property type="entry name" value="Phoshotransferase/anion transport protein"/>
    <property type="match status" value="1"/>
</dbReference>
<feature type="domain" description="HTH deoR-type" evidence="6">
    <location>
        <begin position="4"/>
        <end position="65"/>
    </location>
</feature>
<dbReference type="PANTHER" id="PTHR30185:SF18">
    <property type="entry name" value="TRANSCRIPTIONAL REGULATOR MTLR"/>
    <property type="match status" value="1"/>
</dbReference>
<evidence type="ECO:0000256" key="2">
    <source>
        <dbReference type="ARBA" id="ARBA00022737"/>
    </source>
</evidence>
<dbReference type="InterPro" id="IPR036388">
    <property type="entry name" value="WH-like_DNA-bd_sf"/>
</dbReference>
<evidence type="ECO:0000256" key="1">
    <source>
        <dbReference type="ARBA" id="ARBA00022679"/>
    </source>
</evidence>
<dbReference type="Pfam" id="PF05043">
    <property type="entry name" value="Mga"/>
    <property type="match status" value="1"/>
</dbReference>
<dbReference type="PANTHER" id="PTHR30185">
    <property type="entry name" value="CRYPTIC BETA-GLUCOSIDE BGL OPERON ANTITERMINATOR"/>
    <property type="match status" value="1"/>
</dbReference>
<dbReference type="InterPro" id="IPR002178">
    <property type="entry name" value="PTS_EIIA_type-2_dom"/>
</dbReference>
<evidence type="ECO:0000313" key="10">
    <source>
        <dbReference type="EMBL" id="OCL25394.1"/>
    </source>
</evidence>
<evidence type="ECO:0000313" key="11">
    <source>
        <dbReference type="Proteomes" id="UP000093514"/>
    </source>
</evidence>
<evidence type="ECO:0000256" key="4">
    <source>
        <dbReference type="ARBA" id="ARBA00023159"/>
    </source>
</evidence>
<dbReference type="PROSITE" id="PS51099">
    <property type="entry name" value="PTS_EIIB_TYPE_2"/>
    <property type="match status" value="1"/>
</dbReference>
<dbReference type="OrthoDB" id="3175596at2"/>
<evidence type="ECO:0000259" key="9">
    <source>
        <dbReference type="PROSITE" id="PS51372"/>
    </source>
</evidence>
<reference evidence="10 11" key="2">
    <citation type="submission" date="2016-08" db="EMBL/GenBank/DDBJ databases">
        <title>Orenia metallireducens sp. nov. strain Z6, a Novel Metal-reducing Firmicute from the Deep Subsurface.</title>
        <authorList>
            <person name="Maxim B.I."/>
            <person name="Kenneth K."/>
            <person name="Flynn T.M."/>
            <person name="Oloughlin E.J."/>
            <person name="Locke R.A."/>
            <person name="Weber J.R."/>
            <person name="Egan S.M."/>
            <person name="Mackie R.I."/>
            <person name="Cann I.K."/>
        </authorList>
    </citation>
    <scope>NUCLEOTIDE SEQUENCE [LARGE SCALE GENOMIC DNA]</scope>
    <source>
        <strain evidence="10 11">Z6</strain>
    </source>
</reference>
<dbReference type="PROSITE" id="PS51000">
    <property type="entry name" value="HTH_DEOR_2"/>
    <property type="match status" value="1"/>
</dbReference>
<evidence type="ECO:0000259" key="6">
    <source>
        <dbReference type="PROSITE" id="PS51000"/>
    </source>
</evidence>
<comment type="caution">
    <text evidence="10">The sequence shown here is derived from an EMBL/GenBank/DDBJ whole genome shotgun (WGS) entry which is preliminary data.</text>
</comment>
<name>A0A1C0A5H5_9FIRM</name>
<dbReference type="InterPro" id="IPR036095">
    <property type="entry name" value="PTS_EIIB-like_sf"/>
</dbReference>
<evidence type="ECO:0000256" key="3">
    <source>
        <dbReference type="ARBA" id="ARBA00023015"/>
    </source>
</evidence>